<dbReference type="Proteomes" id="UP001165960">
    <property type="component" value="Unassembled WGS sequence"/>
</dbReference>
<protein>
    <submittedName>
        <fullName evidence="1">Uncharacterized protein</fullName>
    </submittedName>
</protein>
<proteinExistence type="predicted"/>
<keyword evidence="2" id="KW-1185">Reference proteome</keyword>
<sequence>MDTKPKIAIVFYTTYLHTYNLAEAIREGAEKSGNCEIKLYQVPETLSPEELGNINAPTKPELPSITPELLKEADGILFGYPTRHGTLPAQLKELLDSCGGIWAEGALHGKMAGVFCSTSNQHGGHESSIMSLVTILTHFGMIFCSTRVKNFAKVLSRYHGIHEPNQKKVDPELEDAVTDVPVAPVEAIPDSVPKGAPTSDDNKDGENNKAQGSASAPATESTSPQEPFQTTETIKKPKSTEITRGESSGAASGQSIKNVCSKESGPGNKTTSGLKKFFKRLSTRPKTGDGN</sequence>
<dbReference type="EMBL" id="QTSX02006507">
    <property type="protein sequence ID" value="KAJ9053575.1"/>
    <property type="molecule type" value="Genomic_DNA"/>
</dbReference>
<name>A0ACC2RUC9_9FUNG</name>
<comment type="caution">
    <text evidence="1">The sequence shown here is derived from an EMBL/GenBank/DDBJ whole genome shotgun (WGS) entry which is preliminary data.</text>
</comment>
<evidence type="ECO:0000313" key="2">
    <source>
        <dbReference type="Proteomes" id="UP001165960"/>
    </source>
</evidence>
<organism evidence="1 2">
    <name type="scientific">Entomophthora muscae</name>
    <dbReference type="NCBI Taxonomy" id="34485"/>
    <lineage>
        <taxon>Eukaryota</taxon>
        <taxon>Fungi</taxon>
        <taxon>Fungi incertae sedis</taxon>
        <taxon>Zoopagomycota</taxon>
        <taxon>Entomophthoromycotina</taxon>
        <taxon>Entomophthoromycetes</taxon>
        <taxon>Entomophthorales</taxon>
        <taxon>Entomophthoraceae</taxon>
        <taxon>Entomophthora</taxon>
    </lineage>
</organism>
<gene>
    <name evidence="1" type="ORF">DSO57_1022961</name>
</gene>
<accession>A0ACC2RUC9</accession>
<evidence type="ECO:0000313" key="1">
    <source>
        <dbReference type="EMBL" id="KAJ9053575.1"/>
    </source>
</evidence>
<reference evidence="1" key="1">
    <citation type="submission" date="2022-04" db="EMBL/GenBank/DDBJ databases">
        <title>Genome of the entomopathogenic fungus Entomophthora muscae.</title>
        <authorList>
            <person name="Elya C."/>
            <person name="Lovett B.R."/>
            <person name="Lee E."/>
            <person name="Macias A.M."/>
            <person name="Hajek A.E."/>
            <person name="De Bivort B.L."/>
            <person name="Kasson M.T."/>
            <person name="De Fine Licht H.H."/>
            <person name="Stajich J.E."/>
        </authorList>
    </citation>
    <scope>NUCLEOTIDE SEQUENCE</scope>
    <source>
        <strain evidence="1">Berkeley</strain>
    </source>
</reference>